<feature type="region of interest" description="Disordered" evidence="1">
    <location>
        <begin position="240"/>
        <end position="264"/>
    </location>
</feature>
<evidence type="ECO:0000313" key="3">
    <source>
        <dbReference type="EMBL" id="KAF1726263.1"/>
    </source>
</evidence>
<feature type="region of interest" description="Disordered" evidence="1">
    <location>
        <begin position="187"/>
        <end position="223"/>
    </location>
</feature>
<name>A0ABQ6ZJH3_9GAMM</name>
<dbReference type="EMBL" id="PDWW01000005">
    <property type="protein sequence ID" value="KAF1726263.1"/>
    <property type="molecule type" value="Genomic_DNA"/>
</dbReference>
<comment type="caution">
    <text evidence="3">The sequence shown here is derived from an EMBL/GenBank/DDBJ whole genome shotgun (WGS) entry which is preliminary data.</text>
</comment>
<feature type="compositionally biased region" description="Basic and acidic residues" evidence="1">
    <location>
        <begin position="210"/>
        <end position="223"/>
    </location>
</feature>
<evidence type="ECO:0000256" key="2">
    <source>
        <dbReference type="SAM" id="SignalP"/>
    </source>
</evidence>
<reference evidence="3 4" key="1">
    <citation type="submission" date="2017-10" db="EMBL/GenBank/DDBJ databases">
        <title>Whole genome sequencing of members of genus Pseudoxanthomonas.</title>
        <authorList>
            <person name="Kumar S."/>
            <person name="Bansal K."/>
            <person name="Kaur A."/>
            <person name="Patil P."/>
            <person name="Sharma S."/>
            <person name="Patil P.B."/>
        </authorList>
    </citation>
    <scope>NUCLEOTIDE SEQUENCE [LARGE SCALE GENOMIC DNA]</scope>
    <source>
        <strain evidence="3 4">DSM 17109</strain>
    </source>
</reference>
<accession>A0ABQ6ZJH3</accession>
<keyword evidence="2" id="KW-0732">Signal</keyword>
<keyword evidence="4" id="KW-1185">Reference proteome</keyword>
<organism evidence="3 4">
    <name type="scientific">Pseudoxanthomonas japonensis</name>
    <dbReference type="NCBI Taxonomy" id="69284"/>
    <lineage>
        <taxon>Bacteria</taxon>
        <taxon>Pseudomonadati</taxon>
        <taxon>Pseudomonadota</taxon>
        <taxon>Gammaproteobacteria</taxon>
        <taxon>Lysobacterales</taxon>
        <taxon>Lysobacteraceae</taxon>
        <taxon>Pseudoxanthomonas</taxon>
    </lineage>
</organism>
<evidence type="ECO:0000256" key="1">
    <source>
        <dbReference type="SAM" id="MobiDB-lite"/>
    </source>
</evidence>
<dbReference type="Proteomes" id="UP000781710">
    <property type="component" value="Unassembled WGS sequence"/>
</dbReference>
<proteinExistence type="predicted"/>
<dbReference type="RefSeq" id="WP_162337049.1">
    <property type="nucleotide sequence ID" value="NZ_JBHSRQ010000008.1"/>
</dbReference>
<feature type="signal peptide" evidence="2">
    <location>
        <begin position="1"/>
        <end position="22"/>
    </location>
</feature>
<feature type="chain" id="PRO_5045513089" description="Secreted protein" evidence="2">
    <location>
        <begin position="23"/>
        <end position="264"/>
    </location>
</feature>
<evidence type="ECO:0000313" key="4">
    <source>
        <dbReference type="Proteomes" id="UP000781710"/>
    </source>
</evidence>
<gene>
    <name evidence="3" type="ORF">CSC78_06320</name>
</gene>
<sequence>MLHRILASLATLALLAFAPAHAGPLVDVGVVDRNTGEWLAQHPHRGDLWVAGTPGNRYSVRLTNTTGERVLVVLSVDGINAITGQTANPSQAGYVLEPWQTTEVTGWRKSMSDVAQFVFTDLGDSYAARTGRPRNVGVIGIAAFREAPAYRYPQYTPPAIARGSMEKRVEAEAAAPAGASRGIAANDAAQQQSIGTGHGGREWAPTSRTGFDRATRQPEQVSEVRYDEYRRLVALGVVPRRHGPTRRDERPRAFPNGFVADPPR</sequence>
<evidence type="ECO:0008006" key="5">
    <source>
        <dbReference type="Google" id="ProtNLM"/>
    </source>
</evidence>
<protein>
    <recommendedName>
        <fullName evidence="5">Secreted protein</fullName>
    </recommendedName>
</protein>